<proteinExistence type="predicted"/>
<evidence type="ECO:0000313" key="3">
    <source>
        <dbReference type="Proteomes" id="UP001055439"/>
    </source>
</evidence>
<name>A0A9E7K149_9LILI</name>
<gene>
    <name evidence="2" type="ORF">MUK42_06095</name>
</gene>
<feature type="compositionally biased region" description="Polar residues" evidence="1">
    <location>
        <begin position="124"/>
        <end position="133"/>
    </location>
</feature>
<feature type="compositionally biased region" description="Pro residues" evidence="1">
    <location>
        <begin position="46"/>
        <end position="55"/>
    </location>
</feature>
<accession>A0A9E7K149</accession>
<dbReference type="AlphaFoldDB" id="A0A9E7K149"/>
<sequence length="133" mass="13794">MGVDSAPRLLAFSVRARTPSPPPPREEAAAGSAAEEGAMQELRATPPSPPTPRGQPPSSHRLQGEMQGSYHPAHRRGERPAATASRPKAGGDAGDSAAPDLAEVRTPPSFSSSIHQSGKRRSRGSPSTDLLCA</sequence>
<feature type="region of interest" description="Disordered" evidence="1">
    <location>
        <begin position="1"/>
        <end position="133"/>
    </location>
</feature>
<dbReference type="EMBL" id="CP097507">
    <property type="protein sequence ID" value="URE01146.1"/>
    <property type="molecule type" value="Genomic_DNA"/>
</dbReference>
<dbReference type="Proteomes" id="UP001055439">
    <property type="component" value="Chromosome 5"/>
</dbReference>
<protein>
    <submittedName>
        <fullName evidence="2">Uncharacterized protein</fullName>
    </submittedName>
</protein>
<evidence type="ECO:0000256" key="1">
    <source>
        <dbReference type="SAM" id="MobiDB-lite"/>
    </source>
</evidence>
<evidence type="ECO:0000313" key="2">
    <source>
        <dbReference type="EMBL" id="URE01146.1"/>
    </source>
</evidence>
<reference evidence="2" key="1">
    <citation type="submission" date="2022-05" db="EMBL/GenBank/DDBJ databases">
        <title>The Musa troglodytarum L. genome provides insights into the mechanism of non-climacteric behaviour and enrichment of carotenoids.</title>
        <authorList>
            <person name="Wang J."/>
        </authorList>
    </citation>
    <scope>NUCLEOTIDE SEQUENCE</scope>
    <source>
        <tissue evidence="2">Leaf</tissue>
    </source>
</reference>
<keyword evidence="3" id="KW-1185">Reference proteome</keyword>
<organism evidence="2 3">
    <name type="scientific">Musa troglodytarum</name>
    <name type="common">fe'i banana</name>
    <dbReference type="NCBI Taxonomy" id="320322"/>
    <lineage>
        <taxon>Eukaryota</taxon>
        <taxon>Viridiplantae</taxon>
        <taxon>Streptophyta</taxon>
        <taxon>Embryophyta</taxon>
        <taxon>Tracheophyta</taxon>
        <taxon>Spermatophyta</taxon>
        <taxon>Magnoliopsida</taxon>
        <taxon>Liliopsida</taxon>
        <taxon>Zingiberales</taxon>
        <taxon>Musaceae</taxon>
        <taxon>Musa</taxon>
    </lineage>
</organism>